<evidence type="ECO:0000313" key="1">
    <source>
        <dbReference type="EMBL" id="KGP93218.1"/>
    </source>
</evidence>
<reference evidence="1 2" key="1">
    <citation type="submission" date="2013-08" db="EMBL/GenBank/DDBJ databases">
        <title>Genome of Pontibacillus chungwhensis.</title>
        <authorList>
            <person name="Wang Q."/>
            <person name="Wang G."/>
        </authorList>
    </citation>
    <scope>NUCLEOTIDE SEQUENCE [LARGE SCALE GENOMIC DNA]</scope>
    <source>
        <strain evidence="1 2">BH030062</strain>
    </source>
</reference>
<dbReference type="EMBL" id="AVBG01000001">
    <property type="protein sequence ID" value="KGP93218.1"/>
    <property type="molecule type" value="Genomic_DNA"/>
</dbReference>
<comment type="caution">
    <text evidence="1">The sequence shown here is derived from an EMBL/GenBank/DDBJ whole genome shotgun (WGS) entry which is preliminary data.</text>
</comment>
<gene>
    <name evidence="1" type="ORF">N780_13035</name>
</gene>
<dbReference type="AlphaFoldDB" id="A0A0A2V2C8"/>
<proteinExistence type="predicted"/>
<accession>A0A0A2V2C8</accession>
<keyword evidence="2" id="KW-1185">Reference proteome</keyword>
<protein>
    <submittedName>
        <fullName evidence="1">Uncharacterized protein</fullName>
    </submittedName>
</protein>
<name>A0A0A2V2C8_9BACI</name>
<organism evidence="1 2">
    <name type="scientific">Pontibacillus chungwhensis BH030062</name>
    <dbReference type="NCBI Taxonomy" id="1385513"/>
    <lineage>
        <taxon>Bacteria</taxon>
        <taxon>Bacillati</taxon>
        <taxon>Bacillota</taxon>
        <taxon>Bacilli</taxon>
        <taxon>Bacillales</taxon>
        <taxon>Bacillaceae</taxon>
        <taxon>Pontibacillus</taxon>
    </lineage>
</organism>
<dbReference type="Proteomes" id="UP000030153">
    <property type="component" value="Unassembled WGS sequence"/>
</dbReference>
<dbReference type="eggNOG" id="ENOG5033D14">
    <property type="taxonomic scope" value="Bacteria"/>
</dbReference>
<sequence>MKDFHCCATCVHFTIIKEKRKSKRFCERLGYETDPKWKFNCWTPKEHVVTLMKKDQKENR</sequence>
<evidence type="ECO:0000313" key="2">
    <source>
        <dbReference type="Proteomes" id="UP000030153"/>
    </source>
</evidence>